<dbReference type="AlphaFoldDB" id="A0A2P4ZF44"/>
<feature type="domain" description="2EXR" evidence="1">
    <location>
        <begin position="67"/>
        <end position="118"/>
    </location>
</feature>
<protein>
    <recommendedName>
        <fullName evidence="1">2EXR domain-containing protein</fullName>
    </recommendedName>
</protein>
<dbReference type="EMBL" id="JPDN02000033">
    <property type="protein sequence ID" value="PON22899.1"/>
    <property type="molecule type" value="Genomic_DNA"/>
</dbReference>
<dbReference type="RefSeq" id="XP_018657331.1">
    <property type="nucleotide sequence ID" value="XM_018809447.1"/>
</dbReference>
<reference evidence="2 3" key="1">
    <citation type="journal article" date="2016" name="Genome Announc.">
        <title>Draft Whole-Genome Sequence of Trichoderma gamsii T6085, a Promising Biocontrol Agent of Fusarium Head Blight on Wheat.</title>
        <authorList>
            <person name="Baroncelli R."/>
            <person name="Zapparata A."/>
            <person name="Piaggeschi G."/>
            <person name="Sarrocco S."/>
            <person name="Vannacci G."/>
        </authorList>
    </citation>
    <scope>NUCLEOTIDE SEQUENCE [LARGE SCALE GENOMIC DNA]</scope>
    <source>
        <strain evidence="2 3">T6085</strain>
    </source>
</reference>
<name>A0A2P4ZF44_9HYPO</name>
<accession>A0A2P4ZF44</accession>
<dbReference type="Pfam" id="PF20150">
    <property type="entry name" value="2EXR"/>
    <property type="match status" value="1"/>
</dbReference>
<evidence type="ECO:0000259" key="1">
    <source>
        <dbReference type="Pfam" id="PF20150"/>
    </source>
</evidence>
<organism evidence="2 3">
    <name type="scientific">Trichoderma gamsii</name>
    <dbReference type="NCBI Taxonomy" id="398673"/>
    <lineage>
        <taxon>Eukaryota</taxon>
        <taxon>Fungi</taxon>
        <taxon>Dikarya</taxon>
        <taxon>Ascomycota</taxon>
        <taxon>Pezizomycotina</taxon>
        <taxon>Sordariomycetes</taxon>
        <taxon>Hypocreomycetidae</taxon>
        <taxon>Hypocreales</taxon>
        <taxon>Hypocreaceae</taxon>
        <taxon>Trichoderma</taxon>
    </lineage>
</organism>
<evidence type="ECO:0000313" key="2">
    <source>
        <dbReference type="EMBL" id="PON22899.1"/>
    </source>
</evidence>
<gene>
    <name evidence="2" type="ORF">TGAM01_v208154</name>
</gene>
<sequence length="403" mass="47541">MLFTLHSIIIFWKHQPFFVVKDDHSSSKPSSKHTDSNKRAQFSWEFESIVPFDVLMQTPTLAFPLYQRATISCHAAIPPLLHTCSESRSYLIRYGYQLAFPSTAQGPQTWFHFEQDTLLLDDDFERPEEKKIARIPYTPHHFRPQDISRVQRLALAVPTHSSPIFLGHKLNPELKELTLVEWGSSESEQALRQSIVDPAMLRPAPTISQNYYKGEHLCMLPVEETDSLWTTLELEVFGVREHWFYTNPEDAKLLKKHKLDNGFHSHFMKDKLVMLREEYEQQKADIEYSNKDYYNYPWLPLQKHEEYPPWSIHQIRFAHICTPSTAERIRENRSRFMEQFTKLAADAAQEEDGYDLTWTKQHRLPHPFVLQRYSNWPGVDESQHSIELEWWFRRGLPVIGSSI</sequence>
<keyword evidence="3" id="KW-1185">Reference proteome</keyword>
<dbReference type="Proteomes" id="UP000054821">
    <property type="component" value="Unassembled WGS sequence"/>
</dbReference>
<comment type="caution">
    <text evidence="2">The sequence shown here is derived from an EMBL/GenBank/DDBJ whole genome shotgun (WGS) entry which is preliminary data.</text>
</comment>
<dbReference type="InterPro" id="IPR045518">
    <property type="entry name" value="2EXR"/>
</dbReference>
<dbReference type="GeneID" id="29989530"/>
<proteinExistence type="predicted"/>
<evidence type="ECO:0000313" key="3">
    <source>
        <dbReference type="Proteomes" id="UP000054821"/>
    </source>
</evidence>